<keyword evidence="1" id="KW-0732">Signal</keyword>
<dbReference type="OrthoDB" id="5960270at2759"/>
<dbReference type="GO" id="GO:0005737">
    <property type="term" value="C:cytoplasm"/>
    <property type="evidence" value="ECO:0007669"/>
    <property type="project" value="TreeGrafter"/>
</dbReference>
<evidence type="ECO:0008006" key="4">
    <source>
        <dbReference type="Google" id="ProtNLM"/>
    </source>
</evidence>
<accession>A0A0L7QVK1</accession>
<name>A0A0L7QVK1_9HYME</name>
<organism evidence="2 3">
    <name type="scientific">Habropoda laboriosa</name>
    <dbReference type="NCBI Taxonomy" id="597456"/>
    <lineage>
        <taxon>Eukaryota</taxon>
        <taxon>Metazoa</taxon>
        <taxon>Ecdysozoa</taxon>
        <taxon>Arthropoda</taxon>
        <taxon>Hexapoda</taxon>
        <taxon>Insecta</taxon>
        <taxon>Pterygota</taxon>
        <taxon>Neoptera</taxon>
        <taxon>Endopterygota</taxon>
        <taxon>Hymenoptera</taxon>
        <taxon>Apocrita</taxon>
        <taxon>Aculeata</taxon>
        <taxon>Apoidea</taxon>
        <taxon>Anthophila</taxon>
        <taxon>Apidae</taxon>
        <taxon>Habropoda</taxon>
    </lineage>
</organism>
<evidence type="ECO:0000313" key="3">
    <source>
        <dbReference type="Proteomes" id="UP000053825"/>
    </source>
</evidence>
<dbReference type="EMBL" id="KQ414727">
    <property type="protein sequence ID" value="KOC62584.1"/>
    <property type="molecule type" value="Genomic_DNA"/>
</dbReference>
<keyword evidence="3" id="KW-1185">Reference proteome</keyword>
<sequence length="316" mass="36702">MKTEVILLLFGCCFVATNVANDDFHGDNYIEEDLQNVDFDRLRLLRKYAYDTQNGENRRNVNDDELENWKGRWMPDRPNDPIPPPKIFPKKEQTSDFQASQSMHGVPMGYISVHCDDAKTNLTVDWDGNPSSYTCYDKRIVPDRNTVANMYCERIPKYYVAMHKCMYEEIQYDDDIPVFGSHRPLWPVYGEYKFLPKQRWLHSLEHGAIVMLYHPCANPLEVRRMKNLLTGCLRRHVITPYDLLDEHRPLALVSWGCRLTMSYVNPELVIGFVREHALRGPEEIARDGAFVEGLLRQAKTVSDLEDTILCPSARAI</sequence>
<evidence type="ECO:0000313" key="2">
    <source>
        <dbReference type="EMBL" id="KOC62584.1"/>
    </source>
</evidence>
<feature type="chain" id="PRO_5005574800" description="Tumor protein p53-inducible protein 13" evidence="1">
    <location>
        <begin position="21"/>
        <end position="316"/>
    </location>
</feature>
<dbReference type="AlphaFoldDB" id="A0A0L7QVK1"/>
<protein>
    <recommendedName>
        <fullName evidence="4">Tumor protein p53-inducible protein 13</fullName>
    </recommendedName>
</protein>
<dbReference type="STRING" id="597456.A0A0L7QVK1"/>
<dbReference type="PANTHER" id="PTHR34179:SF1">
    <property type="entry name" value="TUMOR PROTEIN P53-INDUCIBLE PROTEIN 13"/>
    <property type="match status" value="1"/>
</dbReference>
<reference evidence="2 3" key="1">
    <citation type="submission" date="2015-07" db="EMBL/GenBank/DDBJ databases">
        <title>The genome of Habropoda laboriosa.</title>
        <authorList>
            <person name="Pan H."/>
            <person name="Kapheim K."/>
        </authorList>
    </citation>
    <scope>NUCLEOTIDE SEQUENCE [LARGE SCALE GENOMIC DNA]</scope>
    <source>
        <strain evidence="2">0110345459</strain>
    </source>
</reference>
<dbReference type="Pfam" id="PF11303">
    <property type="entry name" value="DUF3105"/>
    <property type="match status" value="1"/>
</dbReference>
<feature type="signal peptide" evidence="1">
    <location>
        <begin position="1"/>
        <end position="20"/>
    </location>
</feature>
<dbReference type="InterPro" id="IPR021454">
    <property type="entry name" value="DUF3105"/>
</dbReference>
<dbReference type="PANTHER" id="PTHR34179">
    <property type="entry name" value="TUMOR PROTEIN P53-INDUCIBLE PROTEIN 13"/>
    <property type="match status" value="1"/>
</dbReference>
<evidence type="ECO:0000256" key="1">
    <source>
        <dbReference type="SAM" id="SignalP"/>
    </source>
</evidence>
<dbReference type="Proteomes" id="UP000053825">
    <property type="component" value="Unassembled WGS sequence"/>
</dbReference>
<proteinExistence type="predicted"/>
<gene>
    <name evidence="2" type="ORF">WH47_04245</name>
</gene>